<gene>
    <name evidence="2" type="ORF">UFOVP221_92</name>
</gene>
<feature type="region of interest" description="Disordered" evidence="1">
    <location>
        <begin position="58"/>
        <end position="79"/>
    </location>
</feature>
<evidence type="ECO:0000256" key="1">
    <source>
        <dbReference type="SAM" id="MobiDB-lite"/>
    </source>
</evidence>
<protein>
    <submittedName>
        <fullName evidence="2">Uncharacterized protein</fullName>
    </submittedName>
</protein>
<dbReference type="EMBL" id="LR798267">
    <property type="protein sequence ID" value="CAB5219563.1"/>
    <property type="molecule type" value="Genomic_DNA"/>
</dbReference>
<evidence type="ECO:0000313" key="2">
    <source>
        <dbReference type="EMBL" id="CAB5219563.1"/>
    </source>
</evidence>
<name>A0A6J7WWU0_9CAUD</name>
<reference evidence="2" key="1">
    <citation type="submission" date="2020-05" db="EMBL/GenBank/DDBJ databases">
        <authorList>
            <person name="Chiriac C."/>
            <person name="Salcher M."/>
            <person name="Ghai R."/>
            <person name="Kavagutti S V."/>
        </authorList>
    </citation>
    <scope>NUCLEOTIDE SEQUENCE</scope>
</reference>
<organism evidence="2">
    <name type="scientific">uncultured Caudovirales phage</name>
    <dbReference type="NCBI Taxonomy" id="2100421"/>
    <lineage>
        <taxon>Viruses</taxon>
        <taxon>Duplodnaviria</taxon>
        <taxon>Heunggongvirae</taxon>
        <taxon>Uroviricota</taxon>
        <taxon>Caudoviricetes</taxon>
        <taxon>Peduoviridae</taxon>
        <taxon>Maltschvirus</taxon>
        <taxon>Maltschvirus maltsch</taxon>
    </lineage>
</organism>
<feature type="compositionally biased region" description="Basic and acidic residues" evidence="1">
    <location>
        <begin position="58"/>
        <end position="73"/>
    </location>
</feature>
<proteinExistence type="predicted"/>
<sequence length="79" mass="8568">MAKVTAGGLKHTVTKKKVDRGAGNRGDIIVQQTSKSGKAERMNLTKLAGSKTIKQGVKETKAYHKKHPEIGKEGRRKNG</sequence>
<accession>A0A6J7WWU0</accession>